<organism evidence="1 2">
    <name type="scientific">Streptomyces lividans TK24</name>
    <dbReference type="NCBI Taxonomy" id="457428"/>
    <lineage>
        <taxon>Bacteria</taxon>
        <taxon>Bacillati</taxon>
        <taxon>Actinomycetota</taxon>
        <taxon>Actinomycetes</taxon>
        <taxon>Kitasatosporales</taxon>
        <taxon>Streptomycetaceae</taxon>
        <taxon>Streptomyces</taxon>
    </lineage>
</organism>
<protein>
    <recommendedName>
        <fullName evidence="3">Secreted protein</fullName>
    </recommendedName>
</protein>
<evidence type="ECO:0000313" key="1">
    <source>
        <dbReference type="EMBL" id="QNR95624.1"/>
    </source>
</evidence>
<reference evidence="2" key="1">
    <citation type="submission" date="2014-08" db="EMBL/GenBank/DDBJ databases">
        <title>Complete genome sequence of Streptomyces lividans TK24.</title>
        <authorList>
            <consortium name="StrepSynth"/>
            <person name="Ruckert C."/>
            <person name="Fridjonson O.H."/>
            <person name="Lambert C."/>
            <person name="van Wezel G.P."/>
            <person name="Bernaerts K."/>
            <person name="Anne J."/>
            <person name="Economou A."/>
            <person name="Kalinowski J."/>
        </authorList>
    </citation>
    <scope>NUCLEOTIDE SEQUENCE [LARGE SCALE GENOMIC DNA]</scope>
    <source>
        <strain evidence="2">TK24</strain>
    </source>
</reference>
<dbReference type="EMBL" id="CP009124">
    <property type="protein sequence ID" value="QNR95624.1"/>
    <property type="molecule type" value="Genomic_DNA"/>
</dbReference>
<sequence>MLANLALASTRIAGSHGAARARCSCCRCSSC</sequence>
<keyword evidence="2" id="KW-1185">Reference proteome</keyword>
<evidence type="ECO:0008006" key="3">
    <source>
        <dbReference type="Google" id="ProtNLM"/>
    </source>
</evidence>
<accession>A0ABX6TUC5</accession>
<dbReference type="Proteomes" id="UP000028682">
    <property type="component" value="Chromosome"/>
</dbReference>
<proteinExistence type="predicted"/>
<gene>
    <name evidence="1" type="ORF">SLIV_22522</name>
</gene>
<name>A0ABX6TUC5_STRLI</name>
<evidence type="ECO:0000313" key="2">
    <source>
        <dbReference type="Proteomes" id="UP000028682"/>
    </source>
</evidence>